<dbReference type="SUPFAM" id="SSF101898">
    <property type="entry name" value="NHL repeat"/>
    <property type="match status" value="1"/>
</dbReference>
<feature type="domain" description="B box-type" evidence="7">
    <location>
        <begin position="159"/>
        <end position="194"/>
    </location>
</feature>
<gene>
    <name evidence="8" type="ORF">CHS0354_007178</name>
</gene>
<keyword evidence="4" id="KW-0862">Zinc</keyword>
<dbReference type="InterPro" id="IPR047153">
    <property type="entry name" value="TRIM45/56/19-like"/>
</dbReference>
<evidence type="ECO:0000256" key="1">
    <source>
        <dbReference type="ARBA" id="ARBA00022553"/>
    </source>
</evidence>
<keyword evidence="1" id="KW-0597">Phosphoprotein</keyword>
<dbReference type="PANTHER" id="PTHR25462:SF296">
    <property type="entry name" value="MEIOTIC P26, ISOFORM F"/>
    <property type="match status" value="1"/>
</dbReference>
<dbReference type="InterPro" id="IPR001841">
    <property type="entry name" value="Znf_RING"/>
</dbReference>
<dbReference type="SUPFAM" id="SSF57845">
    <property type="entry name" value="B-box zinc-binding domain"/>
    <property type="match status" value="1"/>
</dbReference>
<dbReference type="Gene3D" id="2.120.10.30">
    <property type="entry name" value="TolB, C-terminal domain"/>
    <property type="match status" value="2"/>
</dbReference>
<dbReference type="GO" id="GO:0008270">
    <property type="term" value="F:zinc ion binding"/>
    <property type="evidence" value="ECO:0007669"/>
    <property type="project" value="UniProtKB-KW"/>
</dbReference>
<dbReference type="PROSITE" id="PS50089">
    <property type="entry name" value="ZF_RING_2"/>
    <property type="match status" value="1"/>
</dbReference>
<keyword evidence="3 5" id="KW-0863">Zinc-finger</keyword>
<sequence length="655" mass="74021">MATSNEQCKDEPSCPICLGDFNIPRQLPCAHTFCQTCLQSYITSEDTKYEKLGYIECPVCRQTASPFKRNEPISKWASLFHIDTVLQSMFPTRSKVDRVCEACISEGISVTAEGFCAVCQEAMCGDCLKVHKKQKVSKNHTIITMEEVSSNPQNIMKIAEGFTCSEHDSEYVQFYCRDHNVACCATCSFRKHKTCSIVIDFKKDLPSLLQKIKPENVVDELEKVETHLKSYMELNESCINGIELQVKGFSDQVQQIRRKINVALDELETLIKTEGTRICKEQVIKKQEENYHCLSLMHAVKNSRVLMETVKKYGSDPQKFLTTEKMMLQLSSYYTQVREKCMNNETISIELEFSPLIESVLSLSSSGLGKIVTKTTAENLTIPGLLKATKDCQFEKVDVIDVKHPDSTTPSYYGVTFLHRNRVMLADVSQNQCIMLSSSYEFITSYTLTGRPASLCVVDDQKVAVSIPSHNTIQILSVRDDIISPIRTVITQQTCYGIEAAGKGEMVVTGDCGNNKYHWSLISMEGDVKSSQQFDSPSRFFNYIAINRAKTRVYVTLPGMHTLLSFDMEGKKQFTYNPSNLKNPRGVLVDRDDNIFVTGYASSNIHHLSPDGSVIQVITTGVPKYPFAICMNRSRDMFIVTDLEDNRKLYLYILK</sequence>
<reference evidence="8" key="2">
    <citation type="journal article" date="2021" name="Genome Biol. Evol.">
        <title>Developing a high-quality reference genome for a parasitic bivalve with doubly uniparental inheritance (Bivalvia: Unionida).</title>
        <authorList>
            <person name="Smith C.H."/>
        </authorList>
    </citation>
    <scope>NUCLEOTIDE SEQUENCE</scope>
    <source>
        <strain evidence="8">CHS0354</strain>
        <tissue evidence="8">Mantle</tissue>
    </source>
</reference>
<dbReference type="AlphaFoldDB" id="A0AAE0T5W4"/>
<dbReference type="InterPro" id="IPR013658">
    <property type="entry name" value="SGL"/>
</dbReference>
<dbReference type="SMART" id="SM00184">
    <property type="entry name" value="RING"/>
    <property type="match status" value="1"/>
</dbReference>
<dbReference type="SUPFAM" id="SSF57850">
    <property type="entry name" value="RING/U-box"/>
    <property type="match status" value="1"/>
</dbReference>
<name>A0AAE0T5W4_9BIVA</name>
<evidence type="ECO:0008006" key="10">
    <source>
        <dbReference type="Google" id="ProtNLM"/>
    </source>
</evidence>
<dbReference type="InterPro" id="IPR000315">
    <property type="entry name" value="Znf_B-box"/>
</dbReference>
<protein>
    <recommendedName>
        <fullName evidence="10">TRIM56</fullName>
    </recommendedName>
</protein>
<evidence type="ECO:0000313" key="9">
    <source>
        <dbReference type="Proteomes" id="UP001195483"/>
    </source>
</evidence>
<organism evidence="8 9">
    <name type="scientific">Potamilus streckersoni</name>
    <dbReference type="NCBI Taxonomy" id="2493646"/>
    <lineage>
        <taxon>Eukaryota</taxon>
        <taxon>Metazoa</taxon>
        <taxon>Spiralia</taxon>
        <taxon>Lophotrochozoa</taxon>
        <taxon>Mollusca</taxon>
        <taxon>Bivalvia</taxon>
        <taxon>Autobranchia</taxon>
        <taxon>Heteroconchia</taxon>
        <taxon>Palaeoheterodonta</taxon>
        <taxon>Unionida</taxon>
        <taxon>Unionoidea</taxon>
        <taxon>Unionidae</taxon>
        <taxon>Ambleminae</taxon>
        <taxon>Lampsilini</taxon>
        <taxon>Potamilus</taxon>
    </lineage>
</organism>
<dbReference type="InterPro" id="IPR011042">
    <property type="entry name" value="6-blade_b-propeller_TolB-like"/>
</dbReference>
<dbReference type="InterPro" id="IPR027370">
    <property type="entry name" value="Znf-RING_euk"/>
</dbReference>
<keyword evidence="2" id="KW-0479">Metal-binding</keyword>
<evidence type="ECO:0000256" key="4">
    <source>
        <dbReference type="ARBA" id="ARBA00022833"/>
    </source>
</evidence>
<reference evidence="8" key="3">
    <citation type="submission" date="2023-05" db="EMBL/GenBank/DDBJ databases">
        <authorList>
            <person name="Smith C.H."/>
        </authorList>
    </citation>
    <scope>NUCLEOTIDE SEQUENCE</scope>
    <source>
        <strain evidence="8">CHS0354</strain>
        <tissue evidence="8">Mantle</tissue>
    </source>
</reference>
<keyword evidence="9" id="KW-1185">Reference proteome</keyword>
<dbReference type="SMART" id="SM00336">
    <property type="entry name" value="BBOX"/>
    <property type="match status" value="2"/>
</dbReference>
<feature type="domain" description="RING-type" evidence="6">
    <location>
        <begin position="14"/>
        <end position="61"/>
    </location>
</feature>
<evidence type="ECO:0000256" key="5">
    <source>
        <dbReference type="PROSITE-ProRule" id="PRU00024"/>
    </source>
</evidence>
<dbReference type="EMBL" id="JAEAOA010000490">
    <property type="protein sequence ID" value="KAK3604068.1"/>
    <property type="molecule type" value="Genomic_DNA"/>
</dbReference>
<proteinExistence type="predicted"/>
<dbReference type="Gene3D" id="3.30.40.10">
    <property type="entry name" value="Zinc/RING finger domain, C3HC4 (zinc finger)"/>
    <property type="match status" value="1"/>
</dbReference>
<evidence type="ECO:0000259" key="7">
    <source>
        <dbReference type="PROSITE" id="PS50119"/>
    </source>
</evidence>
<dbReference type="PROSITE" id="PS00518">
    <property type="entry name" value="ZF_RING_1"/>
    <property type="match status" value="1"/>
</dbReference>
<dbReference type="Pfam" id="PF13445">
    <property type="entry name" value="zf-RING_UBOX"/>
    <property type="match status" value="1"/>
</dbReference>
<dbReference type="Proteomes" id="UP001195483">
    <property type="component" value="Unassembled WGS sequence"/>
</dbReference>
<evidence type="ECO:0000313" key="8">
    <source>
        <dbReference type="EMBL" id="KAK3604068.1"/>
    </source>
</evidence>
<reference evidence="8" key="1">
    <citation type="journal article" date="2021" name="Genome Biol. Evol.">
        <title>A High-Quality Reference Genome for a Parasitic Bivalve with Doubly Uniparental Inheritance (Bivalvia: Unionida).</title>
        <authorList>
            <person name="Smith C.H."/>
        </authorList>
    </citation>
    <scope>NUCLEOTIDE SEQUENCE</scope>
    <source>
        <strain evidence="8">CHS0354</strain>
    </source>
</reference>
<dbReference type="Gene3D" id="3.30.160.60">
    <property type="entry name" value="Classic Zinc Finger"/>
    <property type="match status" value="1"/>
</dbReference>
<accession>A0AAE0T5W4</accession>
<evidence type="ECO:0000256" key="2">
    <source>
        <dbReference type="ARBA" id="ARBA00022723"/>
    </source>
</evidence>
<evidence type="ECO:0000256" key="3">
    <source>
        <dbReference type="ARBA" id="ARBA00022771"/>
    </source>
</evidence>
<dbReference type="Pfam" id="PF08450">
    <property type="entry name" value="SGL"/>
    <property type="match status" value="1"/>
</dbReference>
<dbReference type="InterPro" id="IPR017907">
    <property type="entry name" value="Znf_RING_CS"/>
</dbReference>
<comment type="caution">
    <text evidence="8">The sequence shown here is derived from an EMBL/GenBank/DDBJ whole genome shotgun (WGS) entry which is preliminary data.</text>
</comment>
<dbReference type="PANTHER" id="PTHR25462">
    <property type="entry name" value="BONUS, ISOFORM C-RELATED"/>
    <property type="match status" value="1"/>
</dbReference>
<dbReference type="InterPro" id="IPR013083">
    <property type="entry name" value="Znf_RING/FYVE/PHD"/>
</dbReference>
<dbReference type="PROSITE" id="PS50119">
    <property type="entry name" value="ZF_BBOX"/>
    <property type="match status" value="1"/>
</dbReference>
<evidence type="ECO:0000259" key="6">
    <source>
        <dbReference type="PROSITE" id="PS50089"/>
    </source>
</evidence>